<dbReference type="OrthoDB" id="671533at2759"/>
<keyword evidence="1" id="KW-0600">Photoreceptor protein</keyword>
<feature type="region of interest" description="Disordered" evidence="5">
    <location>
        <begin position="24"/>
        <end position="53"/>
    </location>
</feature>
<dbReference type="PROSITE" id="PS50112">
    <property type="entry name" value="PAS"/>
    <property type="match status" value="1"/>
</dbReference>
<evidence type="ECO:0000313" key="7">
    <source>
        <dbReference type="EMBL" id="CAD6264895.1"/>
    </source>
</evidence>
<protein>
    <recommendedName>
        <fullName evidence="6">PAS domain-containing protein</fullName>
    </recommendedName>
</protein>
<evidence type="ECO:0000256" key="2">
    <source>
        <dbReference type="ARBA" id="ARBA00022606"/>
    </source>
</evidence>
<name>A0A811R4C3_9POAL</name>
<dbReference type="GO" id="GO:0009881">
    <property type="term" value="F:photoreceptor activity"/>
    <property type="evidence" value="ECO:0007669"/>
    <property type="project" value="UniProtKB-KW"/>
</dbReference>
<keyword evidence="2" id="KW-0716">Sensory transduction</keyword>
<accession>A0A811R4C3</accession>
<evidence type="ECO:0000259" key="6">
    <source>
        <dbReference type="PROSITE" id="PS50112"/>
    </source>
</evidence>
<evidence type="ECO:0000256" key="5">
    <source>
        <dbReference type="SAM" id="MobiDB-lite"/>
    </source>
</evidence>
<dbReference type="InterPro" id="IPR035965">
    <property type="entry name" value="PAS-like_dom_sf"/>
</dbReference>
<keyword evidence="3" id="KW-0157">Chromophore</keyword>
<dbReference type="GO" id="GO:0006355">
    <property type="term" value="P:regulation of DNA-templated transcription"/>
    <property type="evidence" value="ECO:0007669"/>
    <property type="project" value="InterPro"/>
</dbReference>
<dbReference type="AlphaFoldDB" id="A0A811R4C3"/>
<dbReference type="SUPFAM" id="SSF55785">
    <property type="entry name" value="PYP-like sensor domain (PAS domain)"/>
    <property type="match status" value="1"/>
</dbReference>
<gene>
    <name evidence="7" type="ORF">NCGR_LOCUS48200</name>
</gene>
<dbReference type="InterPro" id="IPR000014">
    <property type="entry name" value="PAS"/>
</dbReference>
<feature type="compositionally biased region" description="Low complexity" evidence="5">
    <location>
        <begin position="35"/>
        <end position="48"/>
    </location>
</feature>
<proteinExistence type="predicted"/>
<dbReference type="SMART" id="SM00091">
    <property type="entry name" value="PAS"/>
    <property type="match status" value="1"/>
</dbReference>
<sequence length="187" mass="21029">MDAEDERELLKKIRALEEGQAELKRQVSKLQRRGSSSQQPAEQSSSASRCTGMSARHHMMAMQSLGQAAHVLDLHGKVLYWNRNAERLYHYSSAEAVWQDITSLIIHPDDIPALNTIIGNIFTGKCWRGKFPVKKKSGERFFVVADATPLYDDDGSLMGLICLADDTRTLKDLIGTSTSGYYYYPKD</sequence>
<dbReference type="Proteomes" id="UP000604825">
    <property type="component" value="Unassembled WGS sequence"/>
</dbReference>
<evidence type="ECO:0000256" key="4">
    <source>
        <dbReference type="ARBA" id="ARBA00023170"/>
    </source>
</evidence>
<evidence type="ECO:0000256" key="3">
    <source>
        <dbReference type="ARBA" id="ARBA00022991"/>
    </source>
</evidence>
<keyword evidence="8" id="KW-1185">Reference proteome</keyword>
<dbReference type="CDD" id="cd00130">
    <property type="entry name" value="PAS"/>
    <property type="match status" value="1"/>
</dbReference>
<evidence type="ECO:0000313" key="8">
    <source>
        <dbReference type="Proteomes" id="UP000604825"/>
    </source>
</evidence>
<reference evidence="7" key="1">
    <citation type="submission" date="2020-10" db="EMBL/GenBank/DDBJ databases">
        <authorList>
            <person name="Han B."/>
            <person name="Lu T."/>
            <person name="Zhao Q."/>
            <person name="Huang X."/>
            <person name="Zhao Y."/>
        </authorList>
    </citation>
    <scope>NUCLEOTIDE SEQUENCE</scope>
</reference>
<dbReference type="Gene3D" id="3.30.450.20">
    <property type="entry name" value="PAS domain"/>
    <property type="match status" value="1"/>
</dbReference>
<organism evidence="7 8">
    <name type="scientific">Miscanthus lutarioriparius</name>
    <dbReference type="NCBI Taxonomy" id="422564"/>
    <lineage>
        <taxon>Eukaryota</taxon>
        <taxon>Viridiplantae</taxon>
        <taxon>Streptophyta</taxon>
        <taxon>Embryophyta</taxon>
        <taxon>Tracheophyta</taxon>
        <taxon>Spermatophyta</taxon>
        <taxon>Magnoliopsida</taxon>
        <taxon>Liliopsida</taxon>
        <taxon>Poales</taxon>
        <taxon>Poaceae</taxon>
        <taxon>PACMAD clade</taxon>
        <taxon>Panicoideae</taxon>
        <taxon>Andropogonodae</taxon>
        <taxon>Andropogoneae</taxon>
        <taxon>Saccharinae</taxon>
        <taxon>Miscanthus</taxon>
    </lineage>
</organism>
<comment type="caution">
    <text evidence="7">The sequence shown here is derived from an EMBL/GenBank/DDBJ whole genome shotgun (WGS) entry which is preliminary data.</text>
</comment>
<dbReference type="EMBL" id="CAJGYO010000013">
    <property type="protein sequence ID" value="CAD6264895.1"/>
    <property type="molecule type" value="Genomic_DNA"/>
</dbReference>
<keyword evidence="4" id="KW-0675">Receptor</keyword>
<dbReference type="NCBIfam" id="TIGR00229">
    <property type="entry name" value="sensory_box"/>
    <property type="match status" value="1"/>
</dbReference>
<dbReference type="InterPro" id="IPR013767">
    <property type="entry name" value="PAS_fold"/>
</dbReference>
<dbReference type="Pfam" id="PF00989">
    <property type="entry name" value="PAS"/>
    <property type="match status" value="1"/>
</dbReference>
<evidence type="ECO:0000256" key="1">
    <source>
        <dbReference type="ARBA" id="ARBA00022543"/>
    </source>
</evidence>
<feature type="domain" description="PAS" evidence="6">
    <location>
        <begin position="54"/>
        <end position="125"/>
    </location>
</feature>